<dbReference type="Pfam" id="PF09752">
    <property type="entry name" value="ABHD18"/>
    <property type="match status" value="1"/>
</dbReference>
<dbReference type="InterPro" id="IPR019149">
    <property type="entry name" value="ABHD18"/>
</dbReference>
<organism evidence="1 2">
    <name type="scientific">Candidatus Rickettsia kedanie</name>
    <dbReference type="NCBI Taxonomy" id="3115352"/>
    <lineage>
        <taxon>Bacteria</taxon>
        <taxon>Pseudomonadati</taxon>
        <taxon>Pseudomonadota</taxon>
        <taxon>Alphaproteobacteria</taxon>
        <taxon>Rickettsiales</taxon>
        <taxon>Rickettsiaceae</taxon>
        <taxon>Rickettsieae</taxon>
        <taxon>Rickettsia</taxon>
        <taxon>spotted fever group</taxon>
    </lineage>
</organism>
<evidence type="ECO:0000313" key="1">
    <source>
        <dbReference type="EMBL" id="GAA5252123.1"/>
    </source>
</evidence>
<dbReference type="Gene3D" id="3.40.50.1820">
    <property type="entry name" value="alpha/beta hydrolase"/>
    <property type="match status" value="1"/>
</dbReference>
<evidence type="ECO:0000313" key="2">
    <source>
        <dbReference type="Proteomes" id="UP001628124"/>
    </source>
</evidence>
<dbReference type="EMBL" id="BAABMM010000019">
    <property type="protein sequence ID" value="GAA5252123.1"/>
    <property type="molecule type" value="Genomic_DNA"/>
</dbReference>
<accession>A0ABP9TUS3</accession>
<gene>
    <name evidence="1" type="ORF">KNCP2_04110</name>
</gene>
<comment type="caution">
    <text evidence="1">The sequence shown here is derived from an EMBL/GenBank/DDBJ whole genome shotgun (WGS) entry which is preliminary data.</text>
</comment>
<dbReference type="Proteomes" id="UP001628124">
    <property type="component" value="Unassembled WGS sequence"/>
</dbReference>
<dbReference type="InterPro" id="IPR005728">
    <property type="entry name" value="RPE1"/>
</dbReference>
<sequence length="95" mass="10854">MQHRSVYKREDASTGSTYKLPLEVEFPKRSNLIIDPSLIDCPVYIVAAEDEQIVPKSSILSLQKLLKNSKLIEVKSGHISYLINSKLDKLFKEYT</sequence>
<reference evidence="1 2" key="1">
    <citation type="journal article" date="2024" name="Microbiol. Immunol.">
        <title>Discovery of a novel spotted fever group Rickettsia, 'Candidatus Rickettsia kedanie,' in unfed larval chigger mites, Leptotrombidium scutellare.</title>
        <authorList>
            <person name="Ogawa M."/>
            <person name="Matsutani M."/>
            <person name="Katayama T."/>
            <person name="Takada N."/>
            <person name="Noda S."/>
            <person name="Takahashi M."/>
            <person name="Kageyama D."/>
            <person name="Hanaoka N."/>
            <person name="Ebihara H."/>
        </authorList>
    </citation>
    <scope>NUCLEOTIDE SEQUENCE [LARGE SCALE GENOMIC DNA]</scope>
    <source>
        <strain evidence="1 2">KNCP2-13</strain>
    </source>
</reference>
<protein>
    <submittedName>
        <fullName evidence="1">Uncharacterized protein</fullName>
    </submittedName>
</protein>
<dbReference type="SUPFAM" id="SSF53474">
    <property type="entry name" value="alpha/beta-Hydrolases"/>
    <property type="match status" value="1"/>
</dbReference>
<proteinExistence type="predicted"/>
<dbReference type="InterPro" id="IPR029058">
    <property type="entry name" value="AB_hydrolase_fold"/>
</dbReference>
<keyword evidence="2" id="KW-1185">Reference proteome</keyword>
<dbReference type="NCBIfam" id="TIGR01045">
    <property type="entry name" value="RPE1"/>
    <property type="match status" value="1"/>
</dbReference>
<name>A0ABP9TUS3_9RICK</name>